<dbReference type="InterPro" id="IPR000595">
    <property type="entry name" value="cNMP-bd_dom"/>
</dbReference>
<dbReference type="InterPro" id="IPR018488">
    <property type="entry name" value="cNMP-bd_CS"/>
</dbReference>
<dbReference type="InterPro" id="IPR018490">
    <property type="entry name" value="cNMP-bd_dom_sf"/>
</dbReference>
<protein>
    <recommendedName>
        <fullName evidence="11">Cyclic nucleotide-binding domain-containing protein</fullName>
    </recommendedName>
</protein>
<keyword evidence="6 10" id="KW-0472">Membrane</keyword>
<dbReference type="SUPFAM" id="SSF81324">
    <property type="entry name" value="Voltage-gated potassium channels"/>
    <property type="match status" value="1"/>
</dbReference>
<evidence type="ECO:0000256" key="9">
    <source>
        <dbReference type="SAM" id="MobiDB-lite"/>
    </source>
</evidence>
<feature type="transmembrane region" description="Helical" evidence="10">
    <location>
        <begin position="191"/>
        <end position="209"/>
    </location>
</feature>
<evidence type="ECO:0000256" key="4">
    <source>
        <dbReference type="ARBA" id="ARBA00022989"/>
    </source>
</evidence>
<keyword evidence="8" id="KW-0407">Ion channel</keyword>
<dbReference type="Proteomes" id="UP001431209">
    <property type="component" value="Unassembled WGS sequence"/>
</dbReference>
<dbReference type="GO" id="GO:0005221">
    <property type="term" value="F:intracellularly cyclic nucleotide-activated monoatomic cation channel activity"/>
    <property type="evidence" value="ECO:0007669"/>
    <property type="project" value="InterPro"/>
</dbReference>
<evidence type="ECO:0000256" key="2">
    <source>
        <dbReference type="ARBA" id="ARBA00022448"/>
    </source>
</evidence>
<evidence type="ECO:0000256" key="10">
    <source>
        <dbReference type="SAM" id="Phobius"/>
    </source>
</evidence>
<comment type="subcellular location">
    <subcellularLocation>
        <location evidence="1">Membrane</location>
        <topology evidence="1">Multi-pass membrane protein</topology>
    </subcellularLocation>
</comment>
<feature type="compositionally biased region" description="Basic and acidic residues" evidence="9">
    <location>
        <begin position="559"/>
        <end position="572"/>
    </location>
</feature>
<reference evidence="12 13" key="1">
    <citation type="submission" date="2024-03" db="EMBL/GenBank/DDBJ databases">
        <title>The Acrasis kona genome and developmental transcriptomes reveal deep origins of eukaryotic multicellular pathways.</title>
        <authorList>
            <person name="Sheikh S."/>
            <person name="Fu C.-J."/>
            <person name="Brown M.W."/>
            <person name="Baldauf S.L."/>
        </authorList>
    </citation>
    <scope>NUCLEOTIDE SEQUENCE [LARGE SCALE GENOMIC DNA]</scope>
    <source>
        <strain evidence="12 13">ATCC MYA-3509</strain>
    </source>
</reference>
<feature type="transmembrane region" description="Helical" evidence="10">
    <location>
        <begin position="221"/>
        <end position="243"/>
    </location>
</feature>
<feature type="domain" description="Cyclic nucleotide-binding" evidence="11">
    <location>
        <begin position="321"/>
        <end position="438"/>
    </location>
</feature>
<dbReference type="Gene3D" id="2.60.120.10">
    <property type="entry name" value="Jelly Rolls"/>
    <property type="match status" value="1"/>
</dbReference>
<dbReference type="AlphaFoldDB" id="A0AAW2ZE34"/>
<sequence length="572" mass="65415">MDFAMTFIILYNLFLTSYLAGFETYTHIGFQVTHIVLDVFCYLNILSHFFAAVEVKGLPVYSRKVAFIDYAKFNLWIDLITYFPMDWFVTNPLYRLFRMLSLYRFGDYYSAIEVQLNKLMNPLYLRIFNLSLVLVLIIHIMGCATFYTQTVGHLYGTYLMSDDTMDVYIYNTQMNTFSYPPDYNFDMRLKQYLGVISIMVPVTVGYASLNPMDPSSATLCIVNVVVGSCLYSILLGTVGDIVLSMDRNDQIFRDKIDNLREYLKYRSVSSNLQQDSKKFYTILQRGKKGIDFEQVIGDLDIAVKRKIAQYLHKDLVAHVPLFKKCGDLFVEAICQKLKYTLLLKGYYCVTAGDKGREMFFIGKGSVQVVSADGKVVYATLREGAFFGEIALVEETRRTASIRAAELCELYVLYKEDFDNVVKRFPAAIDVMKEDVENRKRQLAAKKEEEEKKLKELAESKAREEKMLSEMAAEQKAAEQNVEQKAQPEQVDKLPDSPNPVSRFKVDMSKVRKSSNSSLNSPSKSSKTLLTRLLSKRNMDSGNPDSSRSTNSSNSYGDLMRTDSAKSIQEEKN</sequence>
<dbReference type="GO" id="GO:0016020">
    <property type="term" value="C:membrane"/>
    <property type="evidence" value="ECO:0007669"/>
    <property type="project" value="UniProtKB-SubCell"/>
</dbReference>
<evidence type="ECO:0000256" key="6">
    <source>
        <dbReference type="ARBA" id="ARBA00023136"/>
    </source>
</evidence>
<feature type="transmembrane region" description="Helical" evidence="10">
    <location>
        <begin position="127"/>
        <end position="147"/>
    </location>
</feature>
<name>A0AAW2ZE34_9EUKA</name>
<feature type="transmembrane region" description="Helical" evidence="10">
    <location>
        <begin position="73"/>
        <end position="94"/>
    </location>
</feature>
<evidence type="ECO:0000313" key="12">
    <source>
        <dbReference type="EMBL" id="KAL0488021.1"/>
    </source>
</evidence>
<dbReference type="GO" id="GO:0044877">
    <property type="term" value="F:protein-containing complex binding"/>
    <property type="evidence" value="ECO:0007669"/>
    <property type="project" value="TreeGrafter"/>
</dbReference>
<evidence type="ECO:0000256" key="7">
    <source>
        <dbReference type="ARBA" id="ARBA00023286"/>
    </source>
</evidence>
<dbReference type="PROSITE" id="PS50042">
    <property type="entry name" value="CNMP_BINDING_3"/>
    <property type="match status" value="1"/>
</dbReference>
<evidence type="ECO:0000256" key="5">
    <source>
        <dbReference type="ARBA" id="ARBA00023065"/>
    </source>
</evidence>
<feature type="compositionally biased region" description="Low complexity" evidence="9">
    <location>
        <begin position="540"/>
        <end position="554"/>
    </location>
</feature>
<dbReference type="SUPFAM" id="SSF51206">
    <property type="entry name" value="cAMP-binding domain-like"/>
    <property type="match status" value="1"/>
</dbReference>
<accession>A0AAW2ZE34</accession>
<dbReference type="InterPro" id="IPR050866">
    <property type="entry name" value="CNG_cation_channel"/>
</dbReference>
<dbReference type="PANTHER" id="PTHR45638">
    <property type="entry name" value="CYCLIC NUCLEOTIDE-GATED CATION CHANNEL SUBUNIT A"/>
    <property type="match status" value="1"/>
</dbReference>
<gene>
    <name evidence="12" type="ORF">AKO1_015223</name>
</gene>
<dbReference type="SMART" id="SM00100">
    <property type="entry name" value="cNMP"/>
    <property type="match status" value="1"/>
</dbReference>
<evidence type="ECO:0000259" key="11">
    <source>
        <dbReference type="PROSITE" id="PS50042"/>
    </source>
</evidence>
<dbReference type="CDD" id="cd00038">
    <property type="entry name" value="CAP_ED"/>
    <property type="match status" value="1"/>
</dbReference>
<keyword evidence="2" id="KW-0813">Transport</keyword>
<evidence type="ECO:0000256" key="1">
    <source>
        <dbReference type="ARBA" id="ARBA00004141"/>
    </source>
</evidence>
<feature type="compositionally biased region" description="Basic and acidic residues" evidence="9">
    <location>
        <begin position="455"/>
        <end position="467"/>
    </location>
</feature>
<proteinExistence type="predicted"/>
<comment type="caution">
    <text evidence="12">The sequence shown here is derived from an EMBL/GenBank/DDBJ whole genome shotgun (WGS) entry which is preliminary data.</text>
</comment>
<organism evidence="12 13">
    <name type="scientific">Acrasis kona</name>
    <dbReference type="NCBI Taxonomy" id="1008807"/>
    <lineage>
        <taxon>Eukaryota</taxon>
        <taxon>Discoba</taxon>
        <taxon>Heterolobosea</taxon>
        <taxon>Tetramitia</taxon>
        <taxon>Eutetramitia</taxon>
        <taxon>Acrasidae</taxon>
        <taxon>Acrasis</taxon>
    </lineage>
</organism>
<evidence type="ECO:0000313" key="13">
    <source>
        <dbReference type="Proteomes" id="UP001431209"/>
    </source>
</evidence>
<dbReference type="Gene3D" id="1.10.287.630">
    <property type="entry name" value="Helix hairpin bin"/>
    <property type="match status" value="1"/>
</dbReference>
<feature type="transmembrane region" description="Helical" evidence="10">
    <location>
        <begin position="6"/>
        <end position="25"/>
    </location>
</feature>
<keyword evidence="3 10" id="KW-0812">Transmembrane</keyword>
<dbReference type="Pfam" id="PF00027">
    <property type="entry name" value="cNMP_binding"/>
    <property type="match status" value="1"/>
</dbReference>
<keyword evidence="4 10" id="KW-1133">Transmembrane helix</keyword>
<dbReference type="Gene3D" id="1.10.287.70">
    <property type="match status" value="1"/>
</dbReference>
<feature type="compositionally biased region" description="Low complexity" evidence="9">
    <location>
        <begin position="513"/>
        <end position="532"/>
    </location>
</feature>
<dbReference type="PANTHER" id="PTHR45638:SF11">
    <property type="entry name" value="CYCLIC NUCLEOTIDE-GATED CATION CHANNEL SUBUNIT A"/>
    <property type="match status" value="1"/>
</dbReference>
<keyword evidence="13" id="KW-1185">Reference proteome</keyword>
<feature type="region of interest" description="Disordered" evidence="9">
    <location>
        <begin position="455"/>
        <end position="572"/>
    </location>
</feature>
<dbReference type="InterPro" id="IPR014710">
    <property type="entry name" value="RmlC-like_jellyroll"/>
</dbReference>
<keyword evidence="5" id="KW-0406">Ion transport</keyword>
<dbReference type="EMBL" id="JAOPGA020001392">
    <property type="protein sequence ID" value="KAL0488021.1"/>
    <property type="molecule type" value="Genomic_DNA"/>
</dbReference>
<keyword evidence="7" id="KW-1071">Ligand-gated ion channel</keyword>
<evidence type="ECO:0000256" key="3">
    <source>
        <dbReference type="ARBA" id="ARBA00022692"/>
    </source>
</evidence>
<evidence type="ECO:0000256" key="8">
    <source>
        <dbReference type="ARBA" id="ARBA00023303"/>
    </source>
</evidence>
<dbReference type="PROSITE" id="PS00889">
    <property type="entry name" value="CNMP_BINDING_2"/>
    <property type="match status" value="1"/>
</dbReference>